<dbReference type="KEGG" id="smao:CAG99_02760"/>
<organism evidence="1 2">
    <name type="scientific">Streptomyces marincola</name>
    <dbReference type="NCBI Taxonomy" id="2878388"/>
    <lineage>
        <taxon>Bacteria</taxon>
        <taxon>Bacillati</taxon>
        <taxon>Actinomycetota</taxon>
        <taxon>Actinomycetes</taxon>
        <taxon>Kitasatosporales</taxon>
        <taxon>Streptomycetaceae</taxon>
        <taxon>Streptomyces</taxon>
    </lineage>
</organism>
<name>A0A1W7CU35_9ACTN</name>
<dbReference type="Proteomes" id="UP000194218">
    <property type="component" value="Chromosome"/>
</dbReference>
<dbReference type="RefSeq" id="WP_086157424.1">
    <property type="nucleotide sequence ID" value="NZ_CP021121.1"/>
</dbReference>
<dbReference type="AlphaFoldDB" id="A0A1W7CU35"/>
<dbReference type="OrthoDB" id="4288620at2"/>
<keyword evidence="2" id="KW-1185">Reference proteome</keyword>
<reference evidence="1 2" key="1">
    <citation type="submission" date="2017-05" db="EMBL/GenBank/DDBJ databases">
        <title>Complete genome sequence of Streptomyces sp. SCSIO 03032 revealed the diverse biosynthetic pathways for its bioactive secondary metabolites.</title>
        <authorList>
            <person name="Ma L."/>
            <person name="Zhu Y."/>
            <person name="Zhang W."/>
            <person name="Zhang G."/>
            <person name="Tian X."/>
            <person name="Zhang S."/>
            <person name="Zhang C."/>
        </authorList>
    </citation>
    <scope>NUCLEOTIDE SEQUENCE [LARGE SCALE GENOMIC DNA]</scope>
    <source>
        <strain evidence="1 2">SCSIO 03032</strain>
    </source>
</reference>
<evidence type="ECO:0000313" key="2">
    <source>
        <dbReference type="Proteomes" id="UP000194218"/>
    </source>
</evidence>
<dbReference type="InterPro" id="IPR046245">
    <property type="entry name" value="DUF6278"/>
</dbReference>
<dbReference type="Pfam" id="PF19794">
    <property type="entry name" value="DUF6278"/>
    <property type="match status" value="1"/>
</dbReference>
<gene>
    <name evidence="1" type="ORF">CAG99_02760</name>
</gene>
<evidence type="ECO:0000313" key="1">
    <source>
        <dbReference type="EMBL" id="ARQ67900.1"/>
    </source>
</evidence>
<protein>
    <submittedName>
        <fullName evidence="1">Uncharacterized protein</fullName>
    </submittedName>
</protein>
<accession>A0A1W7CU35</accession>
<proteinExistence type="predicted"/>
<sequence>MNIPFLDNWRKRPVETANGPWSDPDGVAQLLSECDLLRDRAARAGVALGNTPLSLEALDQLLPQWRGDPEELPWLANDVGLYLGTVIIRTVPGAHWAPGPEGRPVVVMASGREVDVVTTGQEWADTGAPELSQVYAEVAEP</sequence>
<dbReference type="EMBL" id="CP021121">
    <property type="protein sequence ID" value="ARQ67900.1"/>
    <property type="molecule type" value="Genomic_DNA"/>
</dbReference>